<keyword evidence="2" id="KW-1185">Reference proteome</keyword>
<dbReference type="Pfam" id="PF10978">
    <property type="entry name" value="DUF2785"/>
    <property type="match status" value="1"/>
</dbReference>
<dbReference type="AlphaFoldDB" id="A0A8J8SHD7"/>
<dbReference type="EMBL" id="CP058649">
    <property type="protein sequence ID" value="QUI23755.1"/>
    <property type="molecule type" value="Genomic_DNA"/>
</dbReference>
<sequence length="278" mass="32685">MNTMQPLVEQMERIVRHEYKVPKDVKPFSLALKMLDIIGIEDAHIRDDLVYMVMATWISEGIFSHEELRKILQLLLNDQHLFYRIGENHSDTVFTRSFSILLIPLIIEQHMKDSFLKDDELDEIYYQVIRYCKEEQDVRGYVEGKGWAHTAAHTADAMSAMVLLPNITHERMMHILDLIRDKVCIGSYQYIHQEDERMVAALLNILDRNRVSLDAFNGYILSYEPLDQKGIFPDDMYLMCNVKHFLRSLYFRLLARNGYKKITDSILQVLNAITPFHD</sequence>
<name>A0A8J8SHD7_9FIRM</name>
<proteinExistence type="predicted"/>
<protein>
    <submittedName>
        <fullName evidence="1">DUF2785 domain-containing protein</fullName>
    </submittedName>
</protein>
<dbReference type="RefSeq" id="WP_212694441.1">
    <property type="nucleotide sequence ID" value="NZ_CP058649.1"/>
</dbReference>
<reference evidence="1" key="1">
    <citation type="submission" date="2020-07" db="EMBL/GenBank/DDBJ databases">
        <title>Vallitalea pronyensis genome.</title>
        <authorList>
            <person name="Postec A."/>
        </authorList>
    </citation>
    <scope>NUCLEOTIDE SEQUENCE</scope>
    <source>
        <strain evidence="1">FatNI3</strain>
    </source>
</reference>
<dbReference type="Proteomes" id="UP000683246">
    <property type="component" value="Chromosome"/>
</dbReference>
<organism evidence="1 2">
    <name type="scientific">Vallitalea pronyensis</name>
    <dbReference type="NCBI Taxonomy" id="1348613"/>
    <lineage>
        <taxon>Bacteria</taxon>
        <taxon>Bacillati</taxon>
        <taxon>Bacillota</taxon>
        <taxon>Clostridia</taxon>
        <taxon>Lachnospirales</taxon>
        <taxon>Vallitaleaceae</taxon>
        <taxon>Vallitalea</taxon>
    </lineage>
</organism>
<gene>
    <name evidence="1" type="ORF">HZI73_16290</name>
</gene>
<dbReference type="InterPro" id="IPR021247">
    <property type="entry name" value="DUF2785"/>
</dbReference>
<evidence type="ECO:0000313" key="2">
    <source>
        <dbReference type="Proteomes" id="UP000683246"/>
    </source>
</evidence>
<dbReference type="KEGG" id="vpy:HZI73_16290"/>
<accession>A0A8J8SHD7</accession>
<evidence type="ECO:0000313" key="1">
    <source>
        <dbReference type="EMBL" id="QUI23755.1"/>
    </source>
</evidence>